<proteinExistence type="predicted"/>
<dbReference type="EMBL" id="JBAWTH010000251">
    <property type="protein sequence ID" value="KAL2272324.1"/>
    <property type="molecule type" value="Genomic_DNA"/>
</dbReference>
<evidence type="ECO:0000313" key="1">
    <source>
        <dbReference type="EMBL" id="KAL2272324.1"/>
    </source>
</evidence>
<accession>A0ABR4DSZ3</accession>
<organism evidence="1 2">
    <name type="scientific">Diaporthe vaccinii</name>
    <dbReference type="NCBI Taxonomy" id="105482"/>
    <lineage>
        <taxon>Eukaryota</taxon>
        <taxon>Fungi</taxon>
        <taxon>Dikarya</taxon>
        <taxon>Ascomycota</taxon>
        <taxon>Pezizomycotina</taxon>
        <taxon>Sordariomycetes</taxon>
        <taxon>Sordariomycetidae</taxon>
        <taxon>Diaporthales</taxon>
        <taxon>Diaporthaceae</taxon>
        <taxon>Diaporthe</taxon>
        <taxon>Diaporthe eres species complex</taxon>
    </lineage>
</organism>
<gene>
    <name evidence="1" type="ORF">FJTKL_06951</name>
</gene>
<name>A0ABR4DSZ3_9PEZI</name>
<comment type="caution">
    <text evidence="1">The sequence shown here is derived from an EMBL/GenBank/DDBJ whole genome shotgun (WGS) entry which is preliminary data.</text>
</comment>
<evidence type="ECO:0000313" key="2">
    <source>
        <dbReference type="Proteomes" id="UP001600888"/>
    </source>
</evidence>
<dbReference type="Proteomes" id="UP001600888">
    <property type="component" value="Unassembled WGS sequence"/>
</dbReference>
<reference evidence="1 2" key="1">
    <citation type="submission" date="2024-03" db="EMBL/GenBank/DDBJ databases">
        <title>A high-quality draft genome sequence of Diaporthe vaccinii, a causative agent of upright dieback and viscid rot disease in cranberry plants.</title>
        <authorList>
            <person name="Sarrasin M."/>
            <person name="Lang B.F."/>
            <person name="Burger G."/>
        </authorList>
    </citation>
    <scope>NUCLEOTIDE SEQUENCE [LARGE SCALE GENOMIC DNA]</scope>
    <source>
        <strain evidence="1 2">IS7</strain>
    </source>
</reference>
<protein>
    <submittedName>
        <fullName evidence="1">Uncharacterized protein</fullName>
    </submittedName>
</protein>
<sequence>MMDGHPHPEPAESEAGWPTSSSLGLLDAEHMAVFRNALDKILLSDIAETTYSEILDGLPTKDSWLEFDVWQEGHPVNVLGHKELCAGTREKARRLRAEFDFYILSFPTAALRDFQRSLPGTRSYLLDLIELLARSCHEIAVRLFELDDGVHKHSVYEAWRDAPVDPLSNPMTRPFRRPSVFCHGSYSFHDQYPHGLADVVGYWAEAKIFGGVVVFDRGPSGTERKEIYLHGGHKKAPLTLFPPTSEQFDSLAQYLLQGQSAATPCPLPIHASCLNGYRYHPDDAMSRFNIFRDRYERKEPPTRSTHHIYMDGRNWPEMGYLFHVLDLHSKRAQGEQVDEAELAAAEEGRRRITPSSPWWPYGGEIDPEVTCTDDEWMFR</sequence>
<keyword evidence="2" id="KW-1185">Reference proteome</keyword>